<keyword evidence="10" id="KW-0804">Transcription</keyword>
<evidence type="ECO:0000256" key="5">
    <source>
        <dbReference type="ARBA" id="ARBA00022723"/>
    </source>
</evidence>
<evidence type="ECO:0000256" key="1">
    <source>
        <dbReference type="ARBA" id="ARBA00004123"/>
    </source>
</evidence>
<evidence type="ECO:0000256" key="13">
    <source>
        <dbReference type="ARBA" id="ARBA00044236"/>
    </source>
</evidence>
<dbReference type="SUPFAM" id="SSF100950">
    <property type="entry name" value="NagB/RpiA/CoA transferase-like"/>
    <property type="match status" value="1"/>
</dbReference>
<feature type="region of interest" description="Disordered" evidence="16">
    <location>
        <begin position="579"/>
        <end position="608"/>
    </location>
</feature>
<dbReference type="SMART" id="SM00249">
    <property type="entry name" value="PHD"/>
    <property type="match status" value="1"/>
</dbReference>
<evidence type="ECO:0000256" key="12">
    <source>
        <dbReference type="ARBA" id="ARBA00044208"/>
    </source>
</evidence>
<evidence type="ECO:0000256" key="7">
    <source>
        <dbReference type="ARBA" id="ARBA00022833"/>
    </source>
</evidence>
<dbReference type="CDD" id="cd15615">
    <property type="entry name" value="PHD_ARID4_like"/>
    <property type="match status" value="1"/>
</dbReference>
<keyword evidence="11" id="KW-0539">Nucleus</keyword>
<comment type="subcellular location">
    <subcellularLocation>
        <location evidence="2">Cytoplasm</location>
        <location evidence="2">Cytosol</location>
    </subcellularLocation>
    <subcellularLocation>
        <location evidence="1">Nucleus</location>
    </subcellularLocation>
</comment>
<dbReference type="InterPro" id="IPR036955">
    <property type="entry name" value="AP2/ERF_dom_sf"/>
</dbReference>
<dbReference type="Gene3D" id="3.30.730.10">
    <property type="entry name" value="AP2/ERF domain"/>
    <property type="match status" value="1"/>
</dbReference>
<evidence type="ECO:0000256" key="6">
    <source>
        <dbReference type="ARBA" id="ARBA00022771"/>
    </source>
</evidence>
<evidence type="ECO:0000256" key="2">
    <source>
        <dbReference type="ARBA" id="ARBA00004514"/>
    </source>
</evidence>
<dbReference type="InterPro" id="IPR001606">
    <property type="entry name" value="ARID_dom"/>
</dbReference>
<dbReference type="Gene3D" id="3.40.50.10470">
    <property type="entry name" value="Translation initiation factor eif-2b, domain 2"/>
    <property type="match status" value="1"/>
</dbReference>
<gene>
    <name evidence="19" type="ORF">KY290_012131</name>
</gene>
<proteinExistence type="inferred from homology"/>
<dbReference type="PANTHER" id="PTHR46694">
    <property type="entry name" value="AT-RICH INTERACTIVE DOMAIN-CONTAINING PROTEIN 4"/>
    <property type="match status" value="1"/>
</dbReference>
<dbReference type="InterPro" id="IPR042528">
    <property type="entry name" value="elF-2B_alpha_N"/>
</dbReference>
<accession>A0ABQ7W2M4</accession>
<keyword evidence="6" id="KW-0863">Zinc-finger</keyword>
<comment type="subunit">
    <text evidence="14">Component of the translation initiation factor 2B (eIF2B) complex which is a heterodecamer of two sets of five different subunits: alpha, beta, gamma, delta and epsilon. Subunits alpha, beta and delta comprise a regulatory subcomplex and subunits epsilon and gamma comprise a catalytic subcomplex. Within the complex, the hexameric regulatory complex resides at the center, with the two heterodimeric catalytic subcomplexes bound on opposite sides.</text>
</comment>
<dbReference type="InterPro" id="IPR011011">
    <property type="entry name" value="Znf_FYVE_PHD"/>
</dbReference>
<dbReference type="InterPro" id="IPR036431">
    <property type="entry name" value="ARID_dom_sf"/>
</dbReference>
<dbReference type="CDD" id="cd00018">
    <property type="entry name" value="AP2"/>
    <property type="match status" value="1"/>
</dbReference>
<dbReference type="Gene3D" id="3.30.40.10">
    <property type="entry name" value="Zinc/RING finger domain, C3HC4 (zinc finger)"/>
    <property type="match status" value="1"/>
</dbReference>
<dbReference type="Gene3D" id="1.10.150.60">
    <property type="entry name" value="ARID DNA-binding domain"/>
    <property type="match status" value="1"/>
</dbReference>
<dbReference type="PRINTS" id="PR00367">
    <property type="entry name" value="ETHRSPELEMNT"/>
</dbReference>
<comment type="caution">
    <text evidence="19">The sequence shown here is derived from an EMBL/GenBank/DDBJ whole genome shotgun (WGS) entry which is preliminary data.</text>
</comment>
<evidence type="ECO:0000256" key="10">
    <source>
        <dbReference type="ARBA" id="ARBA00023163"/>
    </source>
</evidence>
<dbReference type="SUPFAM" id="SSF46774">
    <property type="entry name" value="ARID-like"/>
    <property type="match status" value="1"/>
</dbReference>
<evidence type="ECO:0000256" key="3">
    <source>
        <dbReference type="ARBA" id="ARBA00007251"/>
    </source>
</evidence>
<dbReference type="InterPro" id="IPR016177">
    <property type="entry name" value="DNA-bd_dom_sf"/>
</dbReference>
<evidence type="ECO:0000256" key="11">
    <source>
        <dbReference type="ARBA" id="ARBA00023242"/>
    </source>
</evidence>
<dbReference type="Pfam" id="PF01008">
    <property type="entry name" value="IF-2B"/>
    <property type="match status" value="1"/>
</dbReference>
<keyword evidence="5" id="KW-0479">Metal-binding</keyword>
<dbReference type="InterPro" id="IPR037171">
    <property type="entry name" value="NagB/RpiA_transferase-like"/>
</dbReference>
<dbReference type="Gene3D" id="1.20.120.1070">
    <property type="entry name" value="Translation initiation factor eIF-2B, N-terminal domain"/>
    <property type="match status" value="1"/>
</dbReference>
<comment type="similarity">
    <text evidence="3 15">Belongs to the eIF-2B alpha/beta/delta subunits family.</text>
</comment>
<dbReference type="InterPro" id="IPR001965">
    <property type="entry name" value="Znf_PHD"/>
</dbReference>
<evidence type="ECO:0000313" key="19">
    <source>
        <dbReference type="EMBL" id="KAH0774994.1"/>
    </source>
</evidence>
<evidence type="ECO:0000259" key="18">
    <source>
        <dbReference type="PROSITE" id="PS51032"/>
    </source>
</evidence>
<keyword evidence="9" id="KW-0238">DNA-binding</keyword>
<dbReference type="InterPro" id="IPR042293">
    <property type="entry name" value="ARID4"/>
</dbReference>
<dbReference type="InterPro" id="IPR000649">
    <property type="entry name" value="IF-2B-related"/>
</dbReference>
<dbReference type="Pfam" id="PF01388">
    <property type="entry name" value="ARID"/>
    <property type="match status" value="1"/>
</dbReference>
<dbReference type="PANTHER" id="PTHR46694:SF1">
    <property type="entry name" value="AT-RICH INTERACTIVE DOMAIN-CONTAINING PROTEIN 4"/>
    <property type="match status" value="1"/>
</dbReference>
<dbReference type="SMART" id="SM01014">
    <property type="entry name" value="ARID"/>
    <property type="match status" value="1"/>
</dbReference>
<keyword evidence="4" id="KW-0963">Cytoplasm</keyword>
<dbReference type="CDD" id="cd16100">
    <property type="entry name" value="ARID"/>
    <property type="match status" value="1"/>
</dbReference>
<dbReference type="EMBL" id="JAIVGD010000005">
    <property type="protein sequence ID" value="KAH0774994.1"/>
    <property type="molecule type" value="Genomic_DNA"/>
</dbReference>
<evidence type="ECO:0000256" key="16">
    <source>
        <dbReference type="SAM" id="MobiDB-lite"/>
    </source>
</evidence>
<keyword evidence="7" id="KW-0862">Zinc</keyword>
<dbReference type="SMART" id="SM00380">
    <property type="entry name" value="AP2"/>
    <property type="match status" value="1"/>
</dbReference>
<dbReference type="InterPro" id="IPR042529">
    <property type="entry name" value="IF_2B-like_C"/>
</dbReference>
<evidence type="ECO:0000256" key="8">
    <source>
        <dbReference type="ARBA" id="ARBA00023015"/>
    </source>
</evidence>
<dbReference type="Proteomes" id="UP000826656">
    <property type="component" value="Unassembled WGS sequence"/>
</dbReference>
<evidence type="ECO:0000313" key="20">
    <source>
        <dbReference type="Proteomes" id="UP000826656"/>
    </source>
</evidence>
<dbReference type="InterPro" id="IPR013083">
    <property type="entry name" value="Znf_RING/FYVE/PHD"/>
</dbReference>
<feature type="domain" description="ARID" evidence="17">
    <location>
        <begin position="975"/>
        <end position="1079"/>
    </location>
</feature>
<feature type="compositionally biased region" description="Polar residues" evidence="16">
    <location>
        <begin position="927"/>
        <end position="936"/>
    </location>
</feature>
<dbReference type="SUPFAM" id="SSF57903">
    <property type="entry name" value="FYVE/PHD zinc finger"/>
    <property type="match status" value="1"/>
</dbReference>
<organism evidence="19 20">
    <name type="scientific">Solanum tuberosum</name>
    <name type="common">Potato</name>
    <dbReference type="NCBI Taxonomy" id="4113"/>
    <lineage>
        <taxon>Eukaryota</taxon>
        <taxon>Viridiplantae</taxon>
        <taxon>Streptophyta</taxon>
        <taxon>Embryophyta</taxon>
        <taxon>Tracheophyta</taxon>
        <taxon>Spermatophyta</taxon>
        <taxon>Magnoliopsida</taxon>
        <taxon>eudicotyledons</taxon>
        <taxon>Gunneridae</taxon>
        <taxon>Pentapetalae</taxon>
        <taxon>asterids</taxon>
        <taxon>lamiids</taxon>
        <taxon>Solanales</taxon>
        <taxon>Solanaceae</taxon>
        <taxon>Solanoideae</taxon>
        <taxon>Solaneae</taxon>
        <taxon>Solanum</taxon>
    </lineage>
</organism>
<feature type="domain" description="AP2/ERF" evidence="18">
    <location>
        <begin position="1418"/>
        <end position="1475"/>
    </location>
</feature>
<protein>
    <recommendedName>
        <fullName evidence="12">Translation initiation factor eIF2B subunit alpha</fullName>
    </recommendedName>
    <alternativeName>
        <fullName evidence="13">eIF2B GDP-GTP exchange factor subunit alpha</fullName>
    </alternativeName>
</protein>
<evidence type="ECO:0000256" key="4">
    <source>
        <dbReference type="ARBA" id="ARBA00022490"/>
    </source>
</evidence>
<keyword evidence="8" id="KW-0805">Transcription regulation</keyword>
<dbReference type="PROSITE" id="PS51032">
    <property type="entry name" value="AP2_ERF"/>
    <property type="match status" value="1"/>
</dbReference>
<dbReference type="InterPro" id="IPR001471">
    <property type="entry name" value="AP2/ERF_dom"/>
</dbReference>
<dbReference type="Pfam" id="PF00847">
    <property type="entry name" value="AP2"/>
    <property type="match status" value="1"/>
</dbReference>
<reference evidence="19 20" key="1">
    <citation type="journal article" date="2021" name="bioRxiv">
        <title>Chromosome-scale and haplotype-resolved genome assembly of a tetraploid potato cultivar.</title>
        <authorList>
            <person name="Sun H."/>
            <person name="Jiao W.-B."/>
            <person name="Krause K."/>
            <person name="Campoy J.A."/>
            <person name="Goel M."/>
            <person name="Folz-Donahue K."/>
            <person name="Kukat C."/>
            <person name="Huettel B."/>
            <person name="Schneeberger K."/>
        </authorList>
    </citation>
    <scope>NUCLEOTIDE SEQUENCE [LARGE SCALE GENOMIC DNA]</scope>
    <source>
        <strain evidence="19">SolTubOtavaFocal</strain>
        <tissue evidence="19">Leaves</tissue>
    </source>
</reference>
<evidence type="ECO:0000256" key="14">
    <source>
        <dbReference type="ARBA" id="ARBA00046432"/>
    </source>
</evidence>
<keyword evidence="20" id="KW-1185">Reference proteome</keyword>
<evidence type="ECO:0000256" key="15">
    <source>
        <dbReference type="RuleBase" id="RU003814"/>
    </source>
</evidence>
<dbReference type="SUPFAM" id="SSF54171">
    <property type="entry name" value="DNA-binding domain"/>
    <property type="match status" value="1"/>
</dbReference>
<dbReference type="PROSITE" id="PS51011">
    <property type="entry name" value="ARID"/>
    <property type="match status" value="1"/>
</dbReference>
<feature type="region of interest" description="Disordered" evidence="16">
    <location>
        <begin position="925"/>
        <end position="951"/>
    </location>
</feature>
<evidence type="ECO:0000259" key="17">
    <source>
        <dbReference type="PROSITE" id="PS51011"/>
    </source>
</evidence>
<evidence type="ECO:0000256" key="9">
    <source>
        <dbReference type="ARBA" id="ARBA00023125"/>
    </source>
</evidence>
<sequence length="1682" mass="186441">MWRRSASFILDKNQNDVVANPESHHLSPLSVAVSSSMAETLQQEQQPNPDISAYYQTRAAHHGVVTSDWLAQAQAAVDQPSEDAVSSNYSSKPGDLSGKFSVIDEFNNWRKQPDLAEAVAAIRALASVIRSSEATTMMELEIELKKASDSLKSWDKTSISLTAGCDLFMRYVTRTSALEYEDFNSAKSRLLERAEKFGEISYKARKIIAMLSQEFIFDGCTILVHGFSRVVFEVLKTAAQNRKNFRVLCTEGRPDRSGLRLSNELAKLDVPVKLLIDSAVAYSMDEVDMVFVGADGVVESGGVINMMGTYQIALVAKSMNKPVYVAAESYKFARLYPLDQKDMVPALRPIDFGVPIPSKVEVETSARDYTPPQYLTLLFTDLGVLTPSVGLLKSLDSGLLCGRTSEYDQKKDVHDGKPRYCFPEIVSSGRLEVQVLKNPSTDEFHKVLDSWQPNIVYLQGEHLSNDEVGSLVWGGLDLSSVEAISGLFSSALPTAVYLELPNGEKLAEALHAKGIPYVMYWKSAFSCYAASHFRHAFLCVAQSSTCHVWDAFQLAQASFRLYCVQNNFVLPEMSQTDSDNMGPHLLGDPPNIDVPPPEAGPEDDEESNSDALPAIKIYDDDVTMRFLVCGLPCSLDECLLGSIADGLNALLNIEMRGSKLHNRVSALPPPLQAGTFSRGVVTMRCDLSTSSSAHISLLVSGSAQTCFDDLLLENHIKSEIIENSTLVHVLPSDEENRPPISAPRRSMSVACGSEVFEVCMKVPMWASQVLRQLAPDVSYRSLVALGIASIQGLAVASFEKDDAQRLLFFYTKQGKDGFFGNFKIGNPPAWLRPPAPSRKRSDFYQGASYICQNGSTPGNHVAVKEEKESRLGNGVATPLVTARQKLKVAAMRPIPHVRHQKMLPFSRISELDCLDGNQVKTNLPIIPSSTKGSNVGVTPVTHRKSASSSHQAKQIISLNPLPLKKHGCGRSPIHVCSEEEFLKDVMQFLILRGHTRLIPQGGLAEFPDAILNAKRLDLFNLYREVVSRGGFHVGNGINWKGQVFSKMRNHTVTNRMTGVGNTLKRHYETYLLEYELAHDDVDGECCLLCNSSAAGDWVNCGICGEWAHFGCDRRPGLGAFKDYAKTDGLEYICPQCSVTNFKKKRKTRRPILNSSEKAKYVGRRQAATRSGATLIRRKNCRDRKRDETAGRQAHGKSLRWIGSTKEVVRAEERVFNSRFPLLKMGSSLIRLLAGYRVVGTHSLLLHLCRFRARYCVIVLLLLLSEACQRTIERFFSKYPQKQIFTVENNFSLLTGTGKSMCGGAIISDWIPPTRSSSRLTADQLWGYSDLQNKKKNNKKRNASNYHSKSLRYENVDFEADFLDFKDFSDDEEAYCLDIKPFAFSASELSGTSAGSESLISVDANKEVEKSSKRQRKNQYRGIRKRPWGKWAAEIRDPQKGVRVWIGTFNTAEEAARAYDAEARRIRGNKAKVNFPDEASVQAGKVNPRKVLSDESSNPVLSDTMFMNNLNSGYCDYLGLLEEKTKTLYGYKALCATPVDTGPNSYARPAVAGVYFNSDQGSNSFGPSDFGWGETCSRTPDISSVLSAAIECDEAQFIEGVDLEEKPKSWSNNFVPDDVNTVHKSPEEFSTFESQMKFYQMPYSEGNLDVPVDAFLNADATQGGENAMNLWSFDELSSLMGGV</sequence>
<name>A0ABQ7W2M4_SOLTU</name>